<keyword evidence="5" id="KW-0472">Membrane</keyword>
<dbReference type="EMBL" id="CADEPI010000224">
    <property type="protein sequence ID" value="CAB3381073.1"/>
    <property type="molecule type" value="Genomic_DNA"/>
</dbReference>
<keyword evidence="2 5" id="KW-0812">Transmembrane</keyword>
<reference evidence="6 7" key="1">
    <citation type="submission" date="2020-04" db="EMBL/GenBank/DDBJ databases">
        <authorList>
            <person name="Alioto T."/>
            <person name="Alioto T."/>
            <person name="Gomez Garrido J."/>
        </authorList>
    </citation>
    <scope>NUCLEOTIDE SEQUENCE [LARGE SCALE GENOMIC DNA]</scope>
</reference>
<evidence type="ECO:0000313" key="6">
    <source>
        <dbReference type="EMBL" id="CAB3381073.1"/>
    </source>
</evidence>
<name>A0A8S1DKI0_9INSE</name>
<keyword evidence="7" id="KW-1185">Reference proteome</keyword>
<dbReference type="GO" id="GO:0016020">
    <property type="term" value="C:membrane"/>
    <property type="evidence" value="ECO:0007669"/>
    <property type="project" value="UniProtKB-SubCell"/>
</dbReference>
<dbReference type="PANTHER" id="PTHR13055">
    <property type="entry name" value="TUMOR ENDOTHELIAL MARKER 7 RELATED"/>
    <property type="match status" value="1"/>
</dbReference>
<comment type="subcellular location">
    <subcellularLocation>
        <location evidence="1">Membrane</location>
        <topology evidence="1">Single-pass type I membrane protein</topology>
    </subcellularLocation>
</comment>
<keyword evidence="3" id="KW-0732">Signal</keyword>
<dbReference type="PANTHER" id="PTHR13055:SF12">
    <property type="entry name" value="LD40707P"/>
    <property type="match status" value="1"/>
</dbReference>
<evidence type="ECO:0000256" key="3">
    <source>
        <dbReference type="ARBA" id="ARBA00022729"/>
    </source>
</evidence>
<evidence type="ECO:0000256" key="4">
    <source>
        <dbReference type="ARBA" id="ARBA00022989"/>
    </source>
</evidence>
<comment type="caution">
    <text evidence="6">The sequence shown here is derived from an EMBL/GenBank/DDBJ whole genome shotgun (WGS) entry which is preliminary data.</text>
</comment>
<evidence type="ECO:0000256" key="5">
    <source>
        <dbReference type="SAM" id="Phobius"/>
    </source>
</evidence>
<feature type="transmembrane region" description="Helical" evidence="5">
    <location>
        <begin position="358"/>
        <end position="379"/>
    </location>
</feature>
<evidence type="ECO:0000256" key="1">
    <source>
        <dbReference type="ARBA" id="ARBA00004479"/>
    </source>
</evidence>
<dbReference type="Proteomes" id="UP000494165">
    <property type="component" value="Unassembled WGS sequence"/>
</dbReference>
<gene>
    <name evidence="6" type="ORF">CLODIP_2_CD11950</name>
</gene>
<protein>
    <recommendedName>
        <fullName evidence="8">PSI domain-containing protein</fullName>
    </recommendedName>
</protein>
<accession>A0A8S1DKI0</accession>
<evidence type="ECO:0000313" key="7">
    <source>
        <dbReference type="Proteomes" id="UP000494165"/>
    </source>
</evidence>
<proteinExistence type="predicted"/>
<sequence length="410" mass="48035">MGKAQFNDRLFFVLLTATAFLVSGIASTKTDYEIKKEIRDSFHEFDKHYSMKIDFVNYPDYDADLFWKNMEIEENATKLSDDQFVNGKAIVDLPFKFKFYHINYYSVSVTKEGTILTDEPPDAWIIAPLNAKVGMTRCNVYHLHQGDSFYVQWNNFRFNHDKFGEHEFSFQFRLSASGEIVFVYKKVPYNLTNLRKNCDFCLEEKFGVRFPHQEDFKFPPYYVTYQLGYAMDFGKYEVKQGTVIRFVSADMCMFRKTCRACIRTKFREGPYKFSSCSWCPEIQKCSSTRDSLRHVWKENKCDIHHVNAQVFCKFNNLSQVPIQRDMEKDIIKNIGGFPRFTMTDILATDIDVSNSYELLWVFILLTVVVIICISASILFKDKIVKICYTLPSNEPDQPVDNNQAQDQNND</sequence>
<dbReference type="InterPro" id="IPR031152">
    <property type="entry name" value="PLXDC"/>
</dbReference>
<keyword evidence="4 5" id="KW-1133">Transmembrane helix</keyword>
<dbReference type="OrthoDB" id="7399873at2759"/>
<evidence type="ECO:0008006" key="8">
    <source>
        <dbReference type="Google" id="ProtNLM"/>
    </source>
</evidence>
<dbReference type="AlphaFoldDB" id="A0A8S1DKI0"/>
<evidence type="ECO:0000256" key="2">
    <source>
        <dbReference type="ARBA" id="ARBA00022692"/>
    </source>
</evidence>
<organism evidence="6 7">
    <name type="scientific">Cloeon dipterum</name>
    <dbReference type="NCBI Taxonomy" id="197152"/>
    <lineage>
        <taxon>Eukaryota</taxon>
        <taxon>Metazoa</taxon>
        <taxon>Ecdysozoa</taxon>
        <taxon>Arthropoda</taxon>
        <taxon>Hexapoda</taxon>
        <taxon>Insecta</taxon>
        <taxon>Pterygota</taxon>
        <taxon>Palaeoptera</taxon>
        <taxon>Ephemeroptera</taxon>
        <taxon>Pisciforma</taxon>
        <taxon>Baetidae</taxon>
        <taxon>Cloeon</taxon>
    </lineage>
</organism>